<reference evidence="2 3" key="1">
    <citation type="submission" date="2018-08" db="EMBL/GenBank/DDBJ databases">
        <title>Sequencing the genomes of 1000 actinobacteria strains.</title>
        <authorList>
            <person name="Klenk H.-P."/>
        </authorList>
    </citation>
    <scope>NUCLEOTIDE SEQUENCE [LARGE SCALE GENOMIC DNA]</scope>
    <source>
        <strain evidence="2 3">DSM 22891</strain>
    </source>
</reference>
<gene>
    <name evidence="2" type="ORF">DFJ64_2525</name>
</gene>
<dbReference type="Proteomes" id="UP000256485">
    <property type="component" value="Unassembled WGS sequence"/>
</dbReference>
<evidence type="ECO:0000256" key="1">
    <source>
        <dbReference type="SAM" id="MobiDB-lite"/>
    </source>
</evidence>
<feature type="region of interest" description="Disordered" evidence="1">
    <location>
        <begin position="18"/>
        <end position="42"/>
    </location>
</feature>
<organism evidence="2 3">
    <name type="scientific">Thermasporomyces composti</name>
    <dbReference type="NCBI Taxonomy" id="696763"/>
    <lineage>
        <taxon>Bacteria</taxon>
        <taxon>Bacillati</taxon>
        <taxon>Actinomycetota</taxon>
        <taxon>Actinomycetes</taxon>
        <taxon>Propionibacteriales</taxon>
        <taxon>Nocardioidaceae</taxon>
        <taxon>Thermasporomyces</taxon>
    </lineage>
</organism>
<evidence type="ECO:0000313" key="3">
    <source>
        <dbReference type="Proteomes" id="UP000256485"/>
    </source>
</evidence>
<feature type="compositionally biased region" description="Polar residues" evidence="1">
    <location>
        <begin position="30"/>
        <end position="42"/>
    </location>
</feature>
<protein>
    <submittedName>
        <fullName evidence="2">Uncharacterized protein</fullName>
    </submittedName>
</protein>
<sequence>MEKERTWSNDGRAWSTWWREDREGTDPQHAPQTTERALASCVTSPRSSRLTLRGHYLSSQADMSVTVEPVVDINDGSAMGLRP</sequence>
<comment type="caution">
    <text evidence="2">The sequence shown here is derived from an EMBL/GenBank/DDBJ whole genome shotgun (WGS) entry which is preliminary data.</text>
</comment>
<proteinExistence type="predicted"/>
<dbReference type="EMBL" id="QTUC01000001">
    <property type="protein sequence ID" value="REF37089.1"/>
    <property type="molecule type" value="Genomic_DNA"/>
</dbReference>
<evidence type="ECO:0000313" key="2">
    <source>
        <dbReference type="EMBL" id="REF37089.1"/>
    </source>
</evidence>
<accession>A0A3D9V6H8</accession>
<dbReference type="AlphaFoldDB" id="A0A3D9V6H8"/>
<keyword evidence="3" id="KW-1185">Reference proteome</keyword>
<name>A0A3D9V6H8_THECX</name>